<proteinExistence type="predicted"/>
<name>A0A098TFX4_9CYAN</name>
<organism evidence="1 2">
    <name type="scientific">Neosynechococcus sphagnicola sy1</name>
    <dbReference type="NCBI Taxonomy" id="1497020"/>
    <lineage>
        <taxon>Bacteria</taxon>
        <taxon>Bacillati</taxon>
        <taxon>Cyanobacteriota</taxon>
        <taxon>Cyanophyceae</taxon>
        <taxon>Neosynechococcales</taxon>
        <taxon>Neosynechococcaceae</taxon>
        <taxon>Neosynechococcus</taxon>
    </lineage>
</organism>
<sequence>MYRPTAFQEDNVDKLVAFMRATSLGTLVSIVNGIPFASHIPLVITLQEGVVKLTGHLAKQNPQWQVS</sequence>
<keyword evidence="2" id="KW-1185">Reference proteome</keyword>
<dbReference type="InterPro" id="IPR007396">
    <property type="entry name" value="TR_PAI2-type"/>
</dbReference>
<dbReference type="Proteomes" id="UP000030170">
    <property type="component" value="Unassembled WGS sequence"/>
</dbReference>
<dbReference type="InterPro" id="IPR012349">
    <property type="entry name" value="Split_barrel_FMN-bd"/>
</dbReference>
<dbReference type="Gene3D" id="2.30.110.10">
    <property type="entry name" value="Electron Transport, Fmn-binding Protein, Chain A"/>
    <property type="match status" value="1"/>
</dbReference>
<gene>
    <name evidence="1" type="ORF">DO97_19595</name>
</gene>
<dbReference type="PANTHER" id="PTHR35802:SF1">
    <property type="entry name" value="PROTEASE SYNTHASE AND SPORULATION PROTEIN PAI 2"/>
    <property type="match status" value="1"/>
</dbReference>
<dbReference type="STRING" id="1497020.DO97_19595"/>
<dbReference type="PANTHER" id="PTHR35802">
    <property type="entry name" value="PROTEASE SYNTHASE AND SPORULATION PROTEIN PAI 2"/>
    <property type="match status" value="1"/>
</dbReference>
<dbReference type="SUPFAM" id="SSF50475">
    <property type="entry name" value="FMN-binding split barrel"/>
    <property type="match status" value="1"/>
</dbReference>
<dbReference type="EMBL" id="JJML01000075">
    <property type="protein sequence ID" value="KGF71450.1"/>
    <property type="molecule type" value="Genomic_DNA"/>
</dbReference>
<accession>A0A098TFX4</accession>
<dbReference type="Pfam" id="PF04299">
    <property type="entry name" value="FMN_bind_2"/>
    <property type="match status" value="1"/>
</dbReference>
<reference evidence="1 2" key="1">
    <citation type="journal article" date="2014" name="Mol. Ecol.">
        <title>Evolution of Synechococcus.</title>
        <authorList>
            <person name="Dvorak P."/>
            <person name="Casamatta D."/>
            <person name="Hasler P."/>
            <person name="Poulickova A."/>
            <person name="Ondrej V."/>
            <person name="Sanges R."/>
        </authorList>
    </citation>
    <scope>NUCLEOTIDE SEQUENCE [LARGE SCALE GENOMIC DNA]</scope>
    <source>
        <strain evidence="1 2">CAUP A 1101</strain>
    </source>
</reference>
<protein>
    <submittedName>
        <fullName evidence="1">Uncharacterized protein</fullName>
    </submittedName>
</protein>
<dbReference type="AlphaFoldDB" id="A0A098TFX4"/>
<evidence type="ECO:0000313" key="1">
    <source>
        <dbReference type="EMBL" id="KGF71450.1"/>
    </source>
</evidence>
<evidence type="ECO:0000313" key="2">
    <source>
        <dbReference type="Proteomes" id="UP000030170"/>
    </source>
</evidence>
<comment type="caution">
    <text evidence="1">The sequence shown here is derived from an EMBL/GenBank/DDBJ whole genome shotgun (WGS) entry which is preliminary data.</text>
</comment>